<organism evidence="2 3">
    <name type="scientific">Coffea arabica</name>
    <name type="common">Arabian coffee</name>
    <dbReference type="NCBI Taxonomy" id="13443"/>
    <lineage>
        <taxon>Eukaryota</taxon>
        <taxon>Viridiplantae</taxon>
        <taxon>Streptophyta</taxon>
        <taxon>Embryophyta</taxon>
        <taxon>Tracheophyta</taxon>
        <taxon>Spermatophyta</taxon>
        <taxon>Magnoliopsida</taxon>
        <taxon>eudicotyledons</taxon>
        <taxon>Gunneridae</taxon>
        <taxon>Pentapetalae</taxon>
        <taxon>asterids</taxon>
        <taxon>lamiids</taxon>
        <taxon>Gentianales</taxon>
        <taxon>Rubiaceae</taxon>
        <taxon>Ixoroideae</taxon>
        <taxon>Gardenieae complex</taxon>
        <taxon>Bertiereae - Coffeeae clade</taxon>
        <taxon>Coffeeae</taxon>
        <taxon>Coffea</taxon>
    </lineage>
</organism>
<sequence>MAPYEALYGRKCRSLICWDEIGEKKILDPTAVPWIEEVREKVKLICQRIQTIQSSQKSYADNRRKDLQFVVGDQVFLTITPLKASLITVRGKKLQLRFVEPYKILQRVRNVAYKLELPPSLPQIHNVFHVSILKKYHPDPSHVLQPKNIEIDEALTYKEKPMKLLDHKVKELRNKQIPLVKVLWRNHGVEEAT</sequence>
<proteinExistence type="predicted"/>
<dbReference type="InterPro" id="IPR056924">
    <property type="entry name" value="SH3_Tf2-1"/>
</dbReference>
<keyword evidence="2" id="KW-1185">Reference proteome</keyword>
<accession>A0ABM4VBU8</accession>
<dbReference type="RefSeq" id="XP_071917012.1">
    <property type="nucleotide sequence ID" value="XM_072060911.1"/>
</dbReference>
<dbReference type="Pfam" id="PF24626">
    <property type="entry name" value="SH3_Tf2-1"/>
    <property type="match status" value="1"/>
</dbReference>
<evidence type="ECO:0000313" key="2">
    <source>
        <dbReference type="Proteomes" id="UP001652660"/>
    </source>
</evidence>
<evidence type="ECO:0000259" key="1">
    <source>
        <dbReference type="Pfam" id="PF24626"/>
    </source>
</evidence>
<reference evidence="3" key="1">
    <citation type="submission" date="2025-08" db="UniProtKB">
        <authorList>
            <consortium name="RefSeq"/>
        </authorList>
    </citation>
    <scope>IDENTIFICATION</scope>
    <source>
        <tissue evidence="3">Leaves</tissue>
    </source>
</reference>
<evidence type="ECO:0000313" key="3">
    <source>
        <dbReference type="RefSeq" id="XP_071917012.1"/>
    </source>
</evidence>
<dbReference type="GeneID" id="140012636"/>
<feature type="domain" description="Tf2-1-like SH3-like" evidence="1">
    <location>
        <begin position="72"/>
        <end position="137"/>
    </location>
</feature>
<dbReference type="PANTHER" id="PTHR46148">
    <property type="entry name" value="CHROMO DOMAIN-CONTAINING PROTEIN"/>
    <property type="match status" value="1"/>
</dbReference>
<gene>
    <name evidence="3" type="primary">LOC140012636</name>
</gene>
<dbReference type="PANTHER" id="PTHR46148:SF44">
    <property type="entry name" value="GAG-POL POLYPROTEIN"/>
    <property type="match status" value="1"/>
</dbReference>
<dbReference type="Proteomes" id="UP001652660">
    <property type="component" value="Chromosome 8e"/>
</dbReference>
<protein>
    <recommendedName>
        <fullName evidence="1">Tf2-1-like SH3-like domain-containing protein</fullName>
    </recommendedName>
</protein>
<name>A0ABM4VBU8_COFAR</name>